<organism evidence="1 2">
    <name type="scientific">Eschrichtius robustus</name>
    <name type="common">California gray whale</name>
    <name type="synonym">Eschrichtius gibbosus</name>
    <dbReference type="NCBI Taxonomy" id="9764"/>
    <lineage>
        <taxon>Eukaryota</taxon>
        <taxon>Metazoa</taxon>
        <taxon>Chordata</taxon>
        <taxon>Craniata</taxon>
        <taxon>Vertebrata</taxon>
        <taxon>Euteleostomi</taxon>
        <taxon>Mammalia</taxon>
        <taxon>Eutheria</taxon>
        <taxon>Laurasiatheria</taxon>
        <taxon>Artiodactyla</taxon>
        <taxon>Whippomorpha</taxon>
        <taxon>Cetacea</taxon>
        <taxon>Mysticeti</taxon>
        <taxon>Eschrichtiidae</taxon>
        <taxon>Eschrichtius</taxon>
    </lineage>
</organism>
<accession>A0AB34H5X7</accession>
<dbReference type="AlphaFoldDB" id="A0AB34H5X7"/>
<dbReference type="Proteomes" id="UP001159641">
    <property type="component" value="Unassembled WGS sequence"/>
</dbReference>
<gene>
    <name evidence="1" type="ORF">J1605_006096</name>
</gene>
<name>A0AB34H5X7_ESCRO</name>
<comment type="caution">
    <text evidence="1">The sequence shown here is derived from an EMBL/GenBank/DDBJ whole genome shotgun (WGS) entry which is preliminary data.</text>
</comment>
<proteinExistence type="predicted"/>
<keyword evidence="2" id="KW-1185">Reference proteome</keyword>
<sequence>MGSILSRRIAGVEDIDIQANSAYRYPPKSASLHGGPRALRPDPGAWVGTALTASSRLGDLGSVGSLLRASAPSYAHWGMLNRNPPGLA</sequence>
<protein>
    <submittedName>
        <fullName evidence="1">Uncharacterized protein</fullName>
    </submittedName>
</protein>
<dbReference type="EMBL" id="JAIQCJ010001983">
    <property type="protein sequence ID" value="KAJ8786607.1"/>
    <property type="molecule type" value="Genomic_DNA"/>
</dbReference>
<reference evidence="1 2" key="1">
    <citation type="submission" date="2022-11" db="EMBL/GenBank/DDBJ databases">
        <title>Whole genome sequence of Eschrichtius robustus ER-17-0199.</title>
        <authorList>
            <person name="Bruniche-Olsen A."/>
            <person name="Black A.N."/>
            <person name="Fields C.J."/>
            <person name="Walden K."/>
            <person name="Dewoody J.A."/>
        </authorList>
    </citation>
    <scope>NUCLEOTIDE SEQUENCE [LARGE SCALE GENOMIC DNA]</scope>
    <source>
        <strain evidence="1">ER-17-0199</strain>
        <tissue evidence="1">Blubber</tissue>
    </source>
</reference>
<evidence type="ECO:0000313" key="2">
    <source>
        <dbReference type="Proteomes" id="UP001159641"/>
    </source>
</evidence>
<evidence type="ECO:0000313" key="1">
    <source>
        <dbReference type="EMBL" id="KAJ8786607.1"/>
    </source>
</evidence>